<gene>
    <name evidence="2" type="ORF">PXEA_LOCUS35775</name>
</gene>
<dbReference type="Proteomes" id="UP000784294">
    <property type="component" value="Unassembled WGS sequence"/>
</dbReference>
<dbReference type="SUPFAM" id="SSF56815">
    <property type="entry name" value="Sec1/munc18-like (SM) proteins"/>
    <property type="match status" value="1"/>
</dbReference>
<reference evidence="2" key="1">
    <citation type="submission" date="2018-11" db="EMBL/GenBank/DDBJ databases">
        <authorList>
            <consortium name="Pathogen Informatics"/>
        </authorList>
    </citation>
    <scope>NUCLEOTIDE SEQUENCE</scope>
</reference>
<keyword evidence="1" id="KW-0175">Coiled coil</keyword>
<evidence type="ECO:0000313" key="2">
    <source>
        <dbReference type="EMBL" id="VEL42335.1"/>
    </source>
</evidence>
<accession>A0A448XQE7</accession>
<protein>
    <submittedName>
        <fullName evidence="2">Uncharacterized protein</fullName>
    </submittedName>
</protein>
<name>A0A448XQE7_9PLAT</name>
<dbReference type="AlphaFoldDB" id="A0A448XQE7"/>
<comment type="caution">
    <text evidence="2">The sequence shown here is derived from an EMBL/GenBank/DDBJ whole genome shotgun (WGS) entry which is preliminary data.</text>
</comment>
<organism evidence="2 3">
    <name type="scientific">Protopolystoma xenopodis</name>
    <dbReference type="NCBI Taxonomy" id="117903"/>
    <lineage>
        <taxon>Eukaryota</taxon>
        <taxon>Metazoa</taxon>
        <taxon>Spiralia</taxon>
        <taxon>Lophotrochozoa</taxon>
        <taxon>Platyhelminthes</taxon>
        <taxon>Monogenea</taxon>
        <taxon>Polyopisthocotylea</taxon>
        <taxon>Polystomatidea</taxon>
        <taxon>Polystomatidae</taxon>
        <taxon>Protopolystoma</taxon>
    </lineage>
</organism>
<proteinExistence type="predicted"/>
<keyword evidence="3" id="KW-1185">Reference proteome</keyword>
<dbReference type="InterPro" id="IPR043127">
    <property type="entry name" value="Sec-1-like_dom3a"/>
</dbReference>
<dbReference type="Gene3D" id="3.90.830.10">
    <property type="entry name" value="Syntaxin Binding Protein 1, Chain A, domain 2"/>
    <property type="match status" value="1"/>
</dbReference>
<evidence type="ECO:0000313" key="3">
    <source>
        <dbReference type="Proteomes" id="UP000784294"/>
    </source>
</evidence>
<dbReference type="InterPro" id="IPR036045">
    <property type="entry name" value="Sec1-like_sf"/>
</dbReference>
<sequence>MKQYDLSTNSDKLWRDTRGLQFSDVAEAIQEEVVILRDYERRMEELKQSMELGNSNDSAAFGILSDNTSKLTNAIR</sequence>
<dbReference type="OrthoDB" id="10251230at2759"/>
<feature type="coiled-coil region" evidence="1">
    <location>
        <begin position="29"/>
        <end position="56"/>
    </location>
</feature>
<dbReference type="EMBL" id="CAAALY010273851">
    <property type="protein sequence ID" value="VEL42335.1"/>
    <property type="molecule type" value="Genomic_DNA"/>
</dbReference>
<evidence type="ECO:0000256" key="1">
    <source>
        <dbReference type="SAM" id="Coils"/>
    </source>
</evidence>